<reference evidence="1 2" key="2">
    <citation type="journal article" date="2022" name="Mol. Ecol. Resour.">
        <title>The genomes of chicory, endive, great burdock and yacon provide insights into Asteraceae paleo-polyploidization history and plant inulin production.</title>
        <authorList>
            <person name="Fan W."/>
            <person name="Wang S."/>
            <person name="Wang H."/>
            <person name="Wang A."/>
            <person name="Jiang F."/>
            <person name="Liu H."/>
            <person name="Zhao H."/>
            <person name="Xu D."/>
            <person name="Zhang Y."/>
        </authorList>
    </citation>
    <scope>NUCLEOTIDE SEQUENCE [LARGE SCALE GENOMIC DNA]</scope>
    <source>
        <strain evidence="2">cv. Punajuju</strain>
        <tissue evidence="1">Leaves</tissue>
    </source>
</reference>
<dbReference type="EMBL" id="CM042013">
    <property type="protein sequence ID" value="KAI3739781.1"/>
    <property type="molecule type" value="Genomic_DNA"/>
</dbReference>
<organism evidence="1 2">
    <name type="scientific">Cichorium intybus</name>
    <name type="common">Chicory</name>
    <dbReference type="NCBI Taxonomy" id="13427"/>
    <lineage>
        <taxon>Eukaryota</taxon>
        <taxon>Viridiplantae</taxon>
        <taxon>Streptophyta</taxon>
        <taxon>Embryophyta</taxon>
        <taxon>Tracheophyta</taxon>
        <taxon>Spermatophyta</taxon>
        <taxon>Magnoliopsida</taxon>
        <taxon>eudicotyledons</taxon>
        <taxon>Gunneridae</taxon>
        <taxon>Pentapetalae</taxon>
        <taxon>asterids</taxon>
        <taxon>campanulids</taxon>
        <taxon>Asterales</taxon>
        <taxon>Asteraceae</taxon>
        <taxon>Cichorioideae</taxon>
        <taxon>Cichorieae</taxon>
        <taxon>Cichoriinae</taxon>
        <taxon>Cichorium</taxon>
    </lineage>
</organism>
<keyword evidence="2" id="KW-1185">Reference proteome</keyword>
<dbReference type="Proteomes" id="UP001055811">
    <property type="component" value="Linkage Group LG05"/>
</dbReference>
<gene>
    <name evidence="1" type="ORF">L2E82_30192</name>
</gene>
<sequence length="184" mass="21710">MGRFLVREESLDKPWERSRLWGRESLNVLNQKKGTENVLGLTLDMRMLEKDKVHVSLELTREALSKMDRLMLLQLNYVQITGSYKHFPKEVRWLCMHGFPFKSIPSDLPTQNMVALDMSYSNIESFGNFYSYPQRLHKRLKLLIGSHQKWNLKSRCIMNLEYSAQFMEVKRCLIGLQIEAMGHQ</sequence>
<proteinExistence type="predicted"/>
<comment type="caution">
    <text evidence="1">The sequence shown here is derived from an EMBL/GenBank/DDBJ whole genome shotgun (WGS) entry which is preliminary data.</text>
</comment>
<evidence type="ECO:0000313" key="2">
    <source>
        <dbReference type="Proteomes" id="UP001055811"/>
    </source>
</evidence>
<evidence type="ECO:0000313" key="1">
    <source>
        <dbReference type="EMBL" id="KAI3739781.1"/>
    </source>
</evidence>
<reference evidence="2" key="1">
    <citation type="journal article" date="2022" name="Mol. Ecol. Resour.">
        <title>The genomes of chicory, endive, great burdock and yacon provide insights into Asteraceae palaeo-polyploidization history and plant inulin production.</title>
        <authorList>
            <person name="Fan W."/>
            <person name="Wang S."/>
            <person name="Wang H."/>
            <person name="Wang A."/>
            <person name="Jiang F."/>
            <person name="Liu H."/>
            <person name="Zhao H."/>
            <person name="Xu D."/>
            <person name="Zhang Y."/>
        </authorList>
    </citation>
    <scope>NUCLEOTIDE SEQUENCE [LARGE SCALE GENOMIC DNA]</scope>
    <source>
        <strain evidence="2">cv. Punajuju</strain>
    </source>
</reference>
<name>A0ACB9D0A9_CICIN</name>
<accession>A0ACB9D0A9</accession>
<protein>
    <submittedName>
        <fullName evidence="1">Uncharacterized protein</fullName>
    </submittedName>
</protein>